<evidence type="ECO:0000313" key="2">
    <source>
        <dbReference type="EMBL" id="JAH86522.1"/>
    </source>
</evidence>
<dbReference type="AlphaFoldDB" id="A0A0E9W835"/>
<reference evidence="2" key="2">
    <citation type="journal article" date="2015" name="Fish Shellfish Immunol.">
        <title>Early steps in the European eel (Anguilla anguilla)-Vibrio vulnificus interaction in the gills: Role of the RtxA13 toxin.</title>
        <authorList>
            <person name="Callol A."/>
            <person name="Pajuelo D."/>
            <person name="Ebbesson L."/>
            <person name="Teles M."/>
            <person name="MacKenzie S."/>
            <person name="Amaro C."/>
        </authorList>
    </citation>
    <scope>NUCLEOTIDE SEQUENCE</scope>
</reference>
<name>A0A0E9W835_ANGAN</name>
<organism evidence="2">
    <name type="scientific">Anguilla anguilla</name>
    <name type="common">European freshwater eel</name>
    <name type="synonym">Muraena anguilla</name>
    <dbReference type="NCBI Taxonomy" id="7936"/>
    <lineage>
        <taxon>Eukaryota</taxon>
        <taxon>Metazoa</taxon>
        <taxon>Chordata</taxon>
        <taxon>Craniata</taxon>
        <taxon>Vertebrata</taxon>
        <taxon>Euteleostomi</taxon>
        <taxon>Actinopterygii</taxon>
        <taxon>Neopterygii</taxon>
        <taxon>Teleostei</taxon>
        <taxon>Anguilliformes</taxon>
        <taxon>Anguillidae</taxon>
        <taxon>Anguilla</taxon>
    </lineage>
</organism>
<protein>
    <submittedName>
        <fullName evidence="2">Uncharacterized protein</fullName>
    </submittedName>
</protein>
<sequence>MDSTSWTRRDFRTPAPHSSLDSYTRANYRIREPII</sequence>
<feature type="region of interest" description="Disordered" evidence="1">
    <location>
        <begin position="1"/>
        <end position="22"/>
    </location>
</feature>
<evidence type="ECO:0000256" key="1">
    <source>
        <dbReference type="SAM" id="MobiDB-lite"/>
    </source>
</evidence>
<proteinExistence type="predicted"/>
<dbReference type="EMBL" id="GBXM01022055">
    <property type="protein sequence ID" value="JAH86522.1"/>
    <property type="molecule type" value="Transcribed_RNA"/>
</dbReference>
<accession>A0A0E9W835</accession>
<reference evidence="2" key="1">
    <citation type="submission" date="2014-11" db="EMBL/GenBank/DDBJ databases">
        <authorList>
            <person name="Amaro Gonzalez C."/>
        </authorList>
    </citation>
    <scope>NUCLEOTIDE SEQUENCE</scope>
</reference>